<feature type="transmembrane region" description="Helical" evidence="7">
    <location>
        <begin position="244"/>
        <end position="265"/>
    </location>
</feature>
<accession>A0ABW5N5F8</accession>
<feature type="transmembrane region" description="Helical" evidence="7">
    <location>
        <begin position="59"/>
        <end position="81"/>
    </location>
</feature>
<dbReference type="RefSeq" id="WP_176027937.1">
    <property type="nucleotide sequence ID" value="NZ_JBHSJV010000001.1"/>
</dbReference>
<keyword evidence="5 7" id="KW-1133">Transmembrane helix</keyword>
<feature type="transmembrane region" description="Helical" evidence="7">
    <location>
        <begin position="131"/>
        <end position="151"/>
    </location>
</feature>
<keyword evidence="4 7" id="KW-0812">Transmembrane</keyword>
<dbReference type="PANTHER" id="PTHR30589:SF0">
    <property type="entry name" value="PHOSPHATIDYLGLYCEROL--PROLIPOPROTEIN DIACYLGLYCERYL TRANSFERASE"/>
    <property type="match status" value="1"/>
</dbReference>
<evidence type="ECO:0000256" key="4">
    <source>
        <dbReference type="ARBA" id="ARBA00022692"/>
    </source>
</evidence>
<dbReference type="PROSITE" id="PS01311">
    <property type="entry name" value="LGT"/>
    <property type="match status" value="1"/>
</dbReference>
<feature type="transmembrane region" description="Helical" evidence="7">
    <location>
        <begin position="21"/>
        <end position="39"/>
    </location>
</feature>
<comment type="pathway">
    <text evidence="7">Protein modification; lipoprotein biosynthesis (diacylglyceryl transfer).</text>
</comment>
<evidence type="ECO:0000256" key="7">
    <source>
        <dbReference type="HAMAP-Rule" id="MF_01147"/>
    </source>
</evidence>
<dbReference type="HAMAP" id="MF_01147">
    <property type="entry name" value="Lgt"/>
    <property type="match status" value="1"/>
</dbReference>
<evidence type="ECO:0000256" key="2">
    <source>
        <dbReference type="ARBA" id="ARBA00022475"/>
    </source>
</evidence>
<organism evidence="8 9">
    <name type="scientific">Aquimarina hainanensis</name>
    <dbReference type="NCBI Taxonomy" id="1578017"/>
    <lineage>
        <taxon>Bacteria</taxon>
        <taxon>Pseudomonadati</taxon>
        <taxon>Bacteroidota</taxon>
        <taxon>Flavobacteriia</taxon>
        <taxon>Flavobacteriales</taxon>
        <taxon>Flavobacteriaceae</taxon>
        <taxon>Aquimarina</taxon>
    </lineage>
</organism>
<keyword evidence="9" id="KW-1185">Reference proteome</keyword>
<dbReference type="Proteomes" id="UP001597459">
    <property type="component" value="Unassembled WGS sequence"/>
</dbReference>
<keyword evidence="3 7" id="KW-0808">Transferase</keyword>
<keyword evidence="2 7" id="KW-1003">Cell membrane</keyword>
<comment type="subcellular location">
    <subcellularLocation>
        <location evidence="7">Cell membrane</location>
        <topology evidence="7">Multi-pass membrane protein</topology>
    </subcellularLocation>
</comment>
<feature type="transmembrane region" description="Helical" evidence="7">
    <location>
        <begin position="185"/>
        <end position="202"/>
    </location>
</feature>
<evidence type="ECO:0000256" key="5">
    <source>
        <dbReference type="ARBA" id="ARBA00022989"/>
    </source>
</evidence>
<evidence type="ECO:0000256" key="3">
    <source>
        <dbReference type="ARBA" id="ARBA00022679"/>
    </source>
</evidence>
<protein>
    <recommendedName>
        <fullName evidence="7">Phosphatidylglycerol--prolipoprotein diacylglyceryl transferase</fullName>
        <ecNumber evidence="7">2.5.1.145</ecNumber>
    </recommendedName>
</protein>
<dbReference type="EMBL" id="JBHULX010000001">
    <property type="protein sequence ID" value="MFD2589448.1"/>
    <property type="molecule type" value="Genomic_DNA"/>
</dbReference>
<comment type="similarity">
    <text evidence="1 7">Belongs to the Lgt family.</text>
</comment>
<dbReference type="InterPro" id="IPR001640">
    <property type="entry name" value="Lgt"/>
</dbReference>
<dbReference type="Pfam" id="PF01790">
    <property type="entry name" value="LGT"/>
    <property type="match status" value="1"/>
</dbReference>
<feature type="binding site" evidence="7">
    <location>
        <position position="150"/>
    </location>
    <ligand>
        <name>a 1,2-diacyl-sn-glycero-3-phospho-(1'-sn-glycerol)</name>
        <dbReference type="ChEBI" id="CHEBI:64716"/>
    </ligand>
</feature>
<comment type="caution">
    <text evidence="8">The sequence shown here is derived from an EMBL/GenBank/DDBJ whole genome shotgun (WGS) entry which is preliminary data.</text>
</comment>
<proteinExistence type="inferred from homology"/>
<feature type="transmembrane region" description="Helical" evidence="7">
    <location>
        <begin position="214"/>
        <end position="232"/>
    </location>
</feature>
<dbReference type="GO" id="GO:0008961">
    <property type="term" value="F:phosphatidylglycerol-prolipoprotein diacylglyceryl transferase activity"/>
    <property type="evidence" value="ECO:0007669"/>
    <property type="project" value="UniProtKB-EC"/>
</dbReference>
<gene>
    <name evidence="7 8" type="primary">lgt</name>
    <name evidence="8" type="ORF">ACFSTE_01305</name>
</gene>
<reference evidence="9" key="1">
    <citation type="journal article" date="2019" name="Int. J. Syst. Evol. Microbiol.">
        <title>The Global Catalogue of Microorganisms (GCM) 10K type strain sequencing project: providing services to taxonomists for standard genome sequencing and annotation.</title>
        <authorList>
            <consortium name="The Broad Institute Genomics Platform"/>
            <consortium name="The Broad Institute Genome Sequencing Center for Infectious Disease"/>
            <person name="Wu L."/>
            <person name="Ma J."/>
        </authorList>
    </citation>
    <scope>NUCLEOTIDE SEQUENCE [LARGE SCALE GENOMIC DNA]</scope>
    <source>
        <strain evidence="9">KCTC 42423</strain>
    </source>
</reference>
<evidence type="ECO:0000256" key="1">
    <source>
        <dbReference type="ARBA" id="ARBA00007150"/>
    </source>
</evidence>
<dbReference type="EC" id="2.5.1.145" evidence="7"/>
<comment type="function">
    <text evidence="7">Catalyzes the transfer of the diacylglyceryl group from phosphatidylglycerol to the sulfhydryl group of the N-terminal cysteine of a prolipoprotein, the first step in the formation of mature lipoproteins.</text>
</comment>
<sequence length="270" mass="30917">MGPIHWNIDPEITTLFGVLPLRYYGILFVAGILLAYQVIKKIYISENIPLKDLDKLATYILLGTLIGARLGHCIFYDFSYFYHHPLEIFLPVKITNSGWHYTGFSGLASHGAAIGILVGITLYTIKTKTSFLWAIDRVALIIPVTAFFIRIGNFMNSEIYGKPTQGNYGVIFMKDDLIPRHPTQLYEGFSYLIIFGVLWFLYKKKKIVEQKGYLFGLFLVLMFSARFIIEFFKENQASFEENMIINMGQLLSLPFIFTGIILSLMSKKDL</sequence>
<name>A0ABW5N5F8_9FLAO</name>
<dbReference type="NCBIfam" id="TIGR00544">
    <property type="entry name" value="lgt"/>
    <property type="match status" value="1"/>
</dbReference>
<feature type="transmembrane region" description="Helical" evidence="7">
    <location>
        <begin position="101"/>
        <end position="124"/>
    </location>
</feature>
<evidence type="ECO:0000256" key="6">
    <source>
        <dbReference type="ARBA" id="ARBA00023136"/>
    </source>
</evidence>
<dbReference type="PANTHER" id="PTHR30589">
    <property type="entry name" value="PROLIPOPROTEIN DIACYLGLYCERYL TRANSFERASE"/>
    <property type="match status" value="1"/>
</dbReference>
<keyword evidence="6 7" id="KW-0472">Membrane</keyword>
<evidence type="ECO:0000313" key="8">
    <source>
        <dbReference type="EMBL" id="MFD2589448.1"/>
    </source>
</evidence>
<comment type="catalytic activity">
    <reaction evidence="7">
        <text>L-cysteinyl-[prolipoprotein] + a 1,2-diacyl-sn-glycero-3-phospho-(1'-sn-glycerol) = an S-1,2-diacyl-sn-glyceryl-L-cysteinyl-[prolipoprotein] + sn-glycerol 1-phosphate + H(+)</text>
        <dbReference type="Rhea" id="RHEA:56712"/>
        <dbReference type="Rhea" id="RHEA-COMP:14679"/>
        <dbReference type="Rhea" id="RHEA-COMP:14680"/>
        <dbReference type="ChEBI" id="CHEBI:15378"/>
        <dbReference type="ChEBI" id="CHEBI:29950"/>
        <dbReference type="ChEBI" id="CHEBI:57685"/>
        <dbReference type="ChEBI" id="CHEBI:64716"/>
        <dbReference type="ChEBI" id="CHEBI:140658"/>
        <dbReference type="EC" id="2.5.1.145"/>
    </reaction>
</comment>
<evidence type="ECO:0000313" key="9">
    <source>
        <dbReference type="Proteomes" id="UP001597459"/>
    </source>
</evidence>